<evidence type="ECO:0008006" key="5">
    <source>
        <dbReference type="Google" id="ProtNLM"/>
    </source>
</evidence>
<organism evidence="1 4">
    <name type="scientific">Malaciobacter marinus</name>
    <dbReference type="NCBI Taxonomy" id="505249"/>
    <lineage>
        <taxon>Bacteria</taxon>
        <taxon>Pseudomonadati</taxon>
        <taxon>Campylobacterota</taxon>
        <taxon>Epsilonproteobacteria</taxon>
        <taxon>Campylobacterales</taxon>
        <taxon>Arcobacteraceae</taxon>
        <taxon>Malaciobacter</taxon>
    </lineage>
</organism>
<dbReference type="Proteomes" id="UP000224740">
    <property type="component" value="Unassembled WGS sequence"/>
</dbReference>
<proteinExistence type="predicted"/>
<protein>
    <recommendedName>
        <fullName evidence="5">Transposase</fullName>
    </recommendedName>
</protein>
<accession>A0A347TJS5</accession>
<evidence type="ECO:0000313" key="3">
    <source>
        <dbReference type="Proteomes" id="UP000224740"/>
    </source>
</evidence>
<dbReference type="AlphaFoldDB" id="A0A347TJS5"/>
<dbReference type="KEGG" id="amar:AMRN_1105"/>
<evidence type="ECO:0000313" key="1">
    <source>
        <dbReference type="EMBL" id="AXX86853.1"/>
    </source>
</evidence>
<reference evidence="2" key="2">
    <citation type="submission" date="2017-09" db="EMBL/GenBank/DDBJ databases">
        <authorList>
            <person name="Perez-Cataluna A."/>
            <person name="Figueras M.J."/>
            <person name="Salas-Masso N."/>
        </authorList>
    </citation>
    <scope>NUCLEOTIDE SEQUENCE</scope>
    <source>
        <strain evidence="2">CECT 7727</strain>
    </source>
</reference>
<evidence type="ECO:0000313" key="2">
    <source>
        <dbReference type="EMBL" id="PHO15070.1"/>
    </source>
</evidence>
<dbReference type="EMBL" id="NXAO01000039">
    <property type="protein sequence ID" value="PHO15070.1"/>
    <property type="molecule type" value="Genomic_DNA"/>
</dbReference>
<dbReference type="EMBL" id="CP032101">
    <property type="protein sequence ID" value="AXX86853.1"/>
    <property type="molecule type" value="Genomic_DNA"/>
</dbReference>
<reference evidence="1 4" key="3">
    <citation type="submission" date="2018-08" db="EMBL/GenBank/DDBJ databases">
        <title>Complete genome of the Arcobacter marinus type strain JCM 15502.</title>
        <authorList>
            <person name="Miller W.G."/>
            <person name="Yee E."/>
            <person name="Huynh S."/>
            <person name="Parker C.T."/>
        </authorList>
    </citation>
    <scope>NUCLEOTIDE SEQUENCE [LARGE SCALE GENOMIC DNA]</scope>
    <source>
        <strain evidence="1 4">JCM 15502</strain>
    </source>
</reference>
<evidence type="ECO:0000313" key="4">
    <source>
        <dbReference type="Proteomes" id="UP000264693"/>
    </source>
</evidence>
<keyword evidence="3" id="KW-1185">Reference proteome</keyword>
<dbReference type="RefSeq" id="WP_099311340.1">
    <property type="nucleotide sequence ID" value="NZ_CP032101.1"/>
</dbReference>
<reference evidence="3" key="1">
    <citation type="submission" date="2017-09" db="EMBL/GenBank/DDBJ databases">
        <title>Arcobacter canalis sp. nov., a new species isolated from a water canal contaminated with urban sewage.</title>
        <authorList>
            <person name="Perez-Cataluna A."/>
            <person name="Salas-Masso N."/>
            <person name="Figueras M.J."/>
        </authorList>
    </citation>
    <scope>NUCLEOTIDE SEQUENCE [LARGE SCALE GENOMIC DNA]</scope>
    <source>
        <strain evidence="3">CECT 7727</strain>
    </source>
</reference>
<name>A0A347TJS5_9BACT</name>
<gene>
    <name evidence="1" type="ORF">AMRN_1105</name>
    <name evidence="2" type="ORF">CPH92_08675</name>
</gene>
<dbReference type="Proteomes" id="UP000264693">
    <property type="component" value="Chromosome"/>
</dbReference>
<sequence length="218" mass="26515">MKITNCPYCNSRTLYTLKDNYKKCKDCNKKFSLKKIDTDIKIIEGFCNNTPALNLSKHLNVNYRTVSNRYDIFRKLIANYLEELYYISIQDNTSYEEFYYFNEKQLQKKNKSLYEAINIIGFYTNNRVYTLLMPSLPKAPMQDKDEDFERYLKWHKLQSQNSYATPLKEFWEFLKQNLKKYKGVNQDNFFFYLKECEFKYNFTKPICKALLKDIYFRN</sequence>